<dbReference type="PROSITE" id="PS50067">
    <property type="entry name" value="KINESIN_MOTOR_2"/>
    <property type="match status" value="1"/>
</dbReference>
<dbReference type="GO" id="GO:0003777">
    <property type="term" value="F:microtubule motor activity"/>
    <property type="evidence" value="ECO:0007669"/>
    <property type="project" value="InterPro"/>
</dbReference>
<dbReference type="GO" id="GO:0008017">
    <property type="term" value="F:microtubule binding"/>
    <property type="evidence" value="ECO:0007669"/>
    <property type="project" value="InterPro"/>
</dbReference>
<accession>A0A8S9WWV7</accession>
<evidence type="ECO:0000313" key="5">
    <source>
        <dbReference type="Proteomes" id="UP000466442"/>
    </source>
</evidence>
<dbReference type="EMBL" id="WIXP02000013">
    <property type="protein sequence ID" value="KAF6200598.1"/>
    <property type="molecule type" value="Genomic_DNA"/>
</dbReference>
<evidence type="ECO:0000256" key="1">
    <source>
        <dbReference type="PROSITE-ProRule" id="PRU00283"/>
    </source>
</evidence>
<name>A0A8S9WWV7_APOLU</name>
<dbReference type="Proteomes" id="UP000466442">
    <property type="component" value="Unassembled WGS sequence"/>
</dbReference>
<dbReference type="GO" id="GO:0007018">
    <property type="term" value="P:microtubule-based movement"/>
    <property type="evidence" value="ECO:0007669"/>
    <property type="project" value="InterPro"/>
</dbReference>
<protein>
    <recommendedName>
        <fullName evidence="3">Kinesin motor domain-containing protein</fullName>
    </recommendedName>
</protein>
<comment type="similarity">
    <text evidence="1">Belongs to the TRAFAC class myosin-kinesin ATPase superfamily. Kinesin family.</text>
</comment>
<organism evidence="4 5">
    <name type="scientific">Apolygus lucorum</name>
    <name type="common">Small green plant bug</name>
    <name type="synonym">Lygocoris lucorum</name>
    <dbReference type="NCBI Taxonomy" id="248454"/>
    <lineage>
        <taxon>Eukaryota</taxon>
        <taxon>Metazoa</taxon>
        <taxon>Ecdysozoa</taxon>
        <taxon>Arthropoda</taxon>
        <taxon>Hexapoda</taxon>
        <taxon>Insecta</taxon>
        <taxon>Pterygota</taxon>
        <taxon>Neoptera</taxon>
        <taxon>Paraneoptera</taxon>
        <taxon>Hemiptera</taxon>
        <taxon>Heteroptera</taxon>
        <taxon>Panheteroptera</taxon>
        <taxon>Cimicomorpha</taxon>
        <taxon>Miridae</taxon>
        <taxon>Mirini</taxon>
        <taxon>Apolygus</taxon>
    </lineage>
</organism>
<sequence>MPRTHESSGSSSGSVKRNGSRGTSPALPRSRGSEDSFTDLGSTGSEPPTPPEDNINVVVRVRPINKRENSLKDGMTMEFPGNGQIL</sequence>
<comment type="caution">
    <text evidence="1">Lacks conserved residue(s) required for the propagation of feature annotation.</text>
</comment>
<dbReference type="GO" id="GO:0005524">
    <property type="term" value="F:ATP binding"/>
    <property type="evidence" value="ECO:0007669"/>
    <property type="project" value="InterPro"/>
</dbReference>
<feature type="domain" description="Kinesin motor" evidence="3">
    <location>
        <begin position="54"/>
        <end position="86"/>
    </location>
</feature>
<comment type="caution">
    <text evidence="4">The sequence shown here is derived from an EMBL/GenBank/DDBJ whole genome shotgun (WGS) entry which is preliminary data.</text>
</comment>
<evidence type="ECO:0000259" key="3">
    <source>
        <dbReference type="PROSITE" id="PS50067"/>
    </source>
</evidence>
<keyword evidence="5" id="KW-1185">Reference proteome</keyword>
<feature type="region of interest" description="Disordered" evidence="2">
    <location>
        <begin position="1"/>
        <end position="60"/>
    </location>
</feature>
<dbReference type="InterPro" id="IPR001752">
    <property type="entry name" value="Kinesin_motor_dom"/>
</dbReference>
<gene>
    <name evidence="4" type="ORF">GE061_005041</name>
</gene>
<evidence type="ECO:0000313" key="4">
    <source>
        <dbReference type="EMBL" id="KAF6200598.1"/>
    </source>
</evidence>
<evidence type="ECO:0000256" key="2">
    <source>
        <dbReference type="SAM" id="MobiDB-lite"/>
    </source>
</evidence>
<reference evidence="4" key="1">
    <citation type="journal article" date="2021" name="Mol. Ecol. Resour.">
        <title>Apolygus lucorum genome provides insights into omnivorousness and mesophyll feeding.</title>
        <authorList>
            <person name="Liu Y."/>
            <person name="Liu H."/>
            <person name="Wang H."/>
            <person name="Huang T."/>
            <person name="Liu B."/>
            <person name="Yang B."/>
            <person name="Yin L."/>
            <person name="Li B."/>
            <person name="Zhang Y."/>
            <person name="Zhang S."/>
            <person name="Jiang F."/>
            <person name="Zhang X."/>
            <person name="Ren Y."/>
            <person name="Wang B."/>
            <person name="Wang S."/>
            <person name="Lu Y."/>
            <person name="Wu K."/>
            <person name="Fan W."/>
            <person name="Wang G."/>
        </authorList>
    </citation>
    <scope>NUCLEOTIDE SEQUENCE</scope>
    <source>
        <strain evidence="4">12Hb</strain>
    </source>
</reference>
<feature type="non-terminal residue" evidence="4">
    <location>
        <position position="1"/>
    </location>
</feature>
<dbReference type="AlphaFoldDB" id="A0A8S9WWV7"/>
<proteinExistence type="inferred from homology"/>